<gene>
    <name evidence="2" type="ORF">CAEBREN_16957</name>
</gene>
<dbReference type="STRING" id="135651.G0MWD8"/>
<reference evidence="3" key="1">
    <citation type="submission" date="2011-07" db="EMBL/GenBank/DDBJ databases">
        <authorList>
            <consortium name="Caenorhabditis brenneri Sequencing and Analysis Consortium"/>
            <person name="Wilson R.K."/>
        </authorList>
    </citation>
    <scope>NUCLEOTIDE SEQUENCE [LARGE SCALE GENOMIC DNA]</scope>
    <source>
        <strain evidence="3">PB2801</strain>
    </source>
</reference>
<name>G0MWD8_CAEBE</name>
<keyword evidence="1" id="KW-0732">Signal</keyword>
<sequence length="166" mass="19179">MGLLLIILIFYRLFKSLYYTSNCVGRLNFEKFCPEGLFFDELMARCERRAVNHLCIDANVKTLNVCQKPIFSAINCAGRLNGDHPLDKNIVNKREPVVLKNLITTAQLGLSALWYWRRKIAIVTTMPPRLTWFEVLNNLKTQESFRKSVPMMLAAFLNQSSHLILQ</sequence>
<organism evidence="3">
    <name type="scientific">Caenorhabditis brenneri</name>
    <name type="common">Nematode worm</name>
    <dbReference type="NCBI Taxonomy" id="135651"/>
    <lineage>
        <taxon>Eukaryota</taxon>
        <taxon>Metazoa</taxon>
        <taxon>Ecdysozoa</taxon>
        <taxon>Nematoda</taxon>
        <taxon>Chromadorea</taxon>
        <taxon>Rhabditida</taxon>
        <taxon>Rhabditina</taxon>
        <taxon>Rhabditomorpha</taxon>
        <taxon>Rhabditoidea</taxon>
        <taxon>Rhabditidae</taxon>
        <taxon>Peloderinae</taxon>
        <taxon>Caenorhabditis</taxon>
    </lineage>
</organism>
<feature type="signal peptide" evidence="1">
    <location>
        <begin position="1"/>
        <end position="16"/>
    </location>
</feature>
<keyword evidence="3" id="KW-1185">Reference proteome</keyword>
<dbReference type="HOGENOM" id="CLU_1604190_0_0_1"/>
<dbReference type="Proteomes" id="UP000008068">
    <property type="component" value="Unassembled WGS sequence"/>
</dbReference>
<dbReference type="OrthoDB" id="5914859at2759"/>
<protein>
    <submittedName>
        <fullName evidence="2">Uncharacterized protein</fullName>
    </submittedName>
</protein>
<dbReference type="InParanoid" id="G0MWD8"/>
<feature type="chain" id="PRO_5003404799" evidence="1">
    <location>
        <begin position="17"/>
        <end position="166"/>
    </location>
</feature>
<dbReference type="EMBL" id="GL379816">
    <property type="protein sequence ID" value="EGT45854.1"/>
    <property type="molecule type" value="Genomic_DNA"/>
</dbReference>
<accession>G0MWD8</accession>
<evidence type="ECO:0000256" key="1">
    <source>
        <dbReference type="SAM" id="SignalP"/>
    </source>
</evidence>
<evidence type="ECO:0000313" key="2">
    <source>
        <dbReference type="EMBL" id="EGT45854.1"/>
    </source>
</evidence>
<proteinExistence type="predicted"/>
<dbReference type="AlphaFoldDB" id="G0MWD8"/>
<evidence type="ECO:0000313" key="3">
    <source>
        <dbReference type="Proteomes" id="UP000008068"/>
    </source>
</evidence>